<proteinExistence type="predicted"/>
<gene>
    <name evidence="2" type="ORF">GR212_18760</name>
</gene>
<protein>
    <submittedName>
        <fullName evidence="2">NAD-dependent epimerase/dehydratase family protein</fullName>
    </submittedName>
</protein>
<evidence type="ECO:0000313" key="3">
    <source>
        <dbReference type="Proteomes" id="UP000483035"/>
    </source>
</evidence>
<feature type="domain" description="NAD-dependent epimerase/dehydratase" evidence="1">
    <location>
        <begin position="3"/>
        <end position="213"/>
    </location>
</feature>
<evidence type="ECO:0000259" key="1">
    <source>
        <dbReference type="Pfam" id="PF01370"/>
    </source>
</evidence>
<dbReference type="Gene3D" id="3.40.50.720">
    <property type="entry name" value="NAD(P)-binding Rossmann-like Domain"/>
    <property type="match status" value="1"/>
</dbReference>
<dbReference type="Pfam" id="PF01370">
    <property type="entry name" value="Epimerase"/>
    <property type="match status" value="1"/>
</dbReference>
<dbReference type="PANTHER" id="PTHR48079:SF6">
    <property type="entry name" value="NAD(P)-BINDING DOMAIN-CONTAINING PROTEIN-RELATED"/>
    <property type="match status" value="1"/>
</dbReference>
<comment type="caution">
    <text evidence="2">The sequence shown here is derived from an EMBL/GenBank/DDBJ whole genome shotgun (WGS) entry which is preliminary data.</text>
</comment>
<dbReference type="InterPro" id="IPR036291">
    <property type="entry name" value="NAD(P)-bd_dom_sf"/>
</dbReference>
<dbReference type="EMBL" id="WUEY01000008">
    <property type="protein sequence ID" value="NEI71627.1"/>
    <property type="molecule type" value="Genomic_DNA"/>
</dbReference>
<organism evidence="2 3">
    <name type="scientific">Rhizobium lusitanum</name>
    <dbReference type="NCBI Taxonomy" id="293958"/>
    <lineage>
        <taxon>Bacteria</taxon>
        <taxon>Pseudomonadati</taxon>
        <taxon>Pseudomonadota</taxon>
        <taxon>Alphaproteobacteria</taxon>
        <taxon>Hyphomicrobiales</taxon>
        <taxon>Rhizobiaceae</taxon>
        <taxon>Rhizobium/Agrobacterium group</taxon>
        <taxon>Rhizobium</taxon>
    </lineage>
</organism>
<dbReference type="PANTHER" id="PTHR48079">
    <property type="entry name" value="PROTEIN YEEZ"/>
    <property type="match status" value="1"/>
</dbReference>
<dbReference type="GO" id="GO:0004029">
    <property type="term" value="F:aldehyde dehydrogenase (NAD+) activity"/>
    <property type="evidence" value="ECO:0007669"/>
    <property type="project" value="TreeGrafter"/>
</dbReference>
<dbReference type="SUPFAM" id="SSF51735">
    <property type="entry name" value="NAD(P)-binding Rossmann-fold domains"/>
    <property type="match status" value="1"/>
</dbReference>
<evidence type="ECO:0000313" key="2">
    <source>
        <dbReference type="EMBL" id="NEI71627.1"/>
    </source>
</evidence>
<dbReference type="InterPro" id="IPR001509">
    <property type="entry name" value="Epimerase_deHydtase"/>
</dbReference>
<name>A0A6L9UBW3_9HYPH</name>
<dbReference type="AlphaFoldDB" id="A0A6L9UBW3"/>
<dbReference type="InterPro" id="IPR051783">
    <property type="entry name" value="NAD(P)-dependent_oxidoreduct"/>
</dbReference>
<dbReference type="Proteomes" id="UP000483035">
    <property type="component" value="Unassembled WGS sequence"/>
</dbReference>
<dbReference type="GO" id="GO:0005737">
    <property type="term" value="C:cytoplasm"/>
    <property type="evidence" value="ECO:0007669"/>
    <property type="project" value="TreeGrafter"/>
</dbReference>
<reference evidence="2 3" key="1">
    <citation type="submission" date="2019-12" db="EMBL/GenBank/DDBJ databases">
        <title>Rhizobium genotypes associated with high levels of biological nitrogen fixation by grain legumes in a temperate-maritime cropping system.</title>
        <authorList>
            <person name="Maluk M."/>
            <person name="Francesc Ferrando Molina F."/>
            <person name="Lopez Del Egido L."/>
            <person name="Lafos M."/>
            <person name="Langarica-Fuentes A."/>
            <person name="Gebre Yohannes G."/>
            <person name="Young M.W."/>
            <person name="Martin P."/>
            <person name="Gantlett R."/>
            <person name="Kenicer G."/>
            <person name="Hawes C."/>
            <person name="Begg G.S."/>
            <person name="Quilliam R.S."/>
            <person name="Squire G.R."/>
            <person name="Poole P.S."/>
            <person name="Young P.W."/>
            <person name="Iannetta P.M."/>
            <person name="James E.K."/>
        </authorList>
    </citation>
    <scope>NUCLEOTIDE SEQUENCE [LARGE SCALE GENOMIC DNA]</scope>
    <source>
        <strain evidence="2 3">JHI1118</strain>
    </source>
</reference>
<sequence>MKIFVTGAAGYIGGSVAEGLKTAGHTIVGLVRSEKDVPLLKARGIDAVVGELDDAEKLTALAQAADAVIHSANADHAGSVITLVTALERSGKPLIHTSGSSIVTDHADGEYAAEVPLAEDDYFEPVPHRRSRVDLNRYVRQAAIEKGVRTIVICPGMIYGAGHGIQPHSDQIPKLIGLSRQNGAGVYFGKGLNVYSNVHIDDLASLYLLVLEKAPGGSFFFAENGYNSFREIAEMIGALPELDGRTVSVPVADIIRQFGESARLGVASNSYVNALNARRLGWQPKGPSLPDWFKVFAQTGAAA</sequence>
<accession>A0A6L9UBW3</accession>
<dbReference type="RefSeq" id="WP_163988166.1">
    <property type="nucleotide sequence ID" value="NZ_WUEY01000008.1"/>
</dbReference>